<feature type="domain" description="NodB homology" evidence="3">
    <location>
        <begin position="32"/>
        <end position="218"/>
    </location>
</feature>
<dbReference type="PANTHER" id="PTHR10587">
    <property type="entry name" value="GLYCOSYL TRANSFERASE-RELATED"/>
    <property type="match status" value="1"/>
</dbReference>
<evidence type="ECO:0000313" key="5">
    <source>
        <dbReference type="Proteomes" id="UP000281985"/>
    </source>
</evidence>
<dbReference type="GO" id="GO:0016810">
    <property type="term" value="F:hydrolase activity, acting on carbon-nitrogen (but not peptide) bonds"/>
    <property type="evidence" value="ECO:0007669"/>
    <property type="project" value="InterPro"/>
</dbReference>
<dbReference type="SUPFAM" id="SSF88713">
    <property type="entry name" value="Glycoside hydrolase/deacetylase"/>
    <property type="match status" value="1"/>
</dbReference>
<dbReference type="Pfam" id="PF01522">
    <property type="entry name" value="Polysacc_deac_1"/>
    <property type="match status" value="1"/>
</dbReference>
<keyword evidence="2" id="KW-0378">Hydrolase</keyword>
<keyword evidence="1" id="KW-0479">Metal-binding</keyword>
<protein>
    <submittedName>
        <fullName evidence="4">Polysaccharide deacetylase family protein</fullName>
    </submittedName>
</protein>
<dbReference type="Gene3D" id="3.20.20.370">
    <property type="entry name" value="Glycoside hydrolase/deacetylase"/>
    <property type="match status" value="1"/>
</dbReference>
<gene>
    <name evidence="4" type="ORF">EAX61_09535</name>
</gene>
<proteinExistence type="predicted"/>
<dbReference type="EMBL" id="REFV01000008">
    <property type="protein sequence ID" value="RMB58535.1"/>
    <property type="molecule type" value="Genomic_DNA"/>
</dbReference>
<dbReference type="CDD" id="cd10917">
    <property type="entry name" value="CE4_NodB_like_6s_7s"/>
    <property type="match status" value="1"/>
</dbReference>
<dbReference type="InterPro" id="IPR011330">
    <property type="entry name" value="Glyco_hydro/deAcase_b/a-brl"/>
</dbReference>
<dbReference type="GO" id="GO:0016020">
    <property type="term" value="C:membrane"/>
    <property type="evidence" value="ECO:0007669"/>
    <property type="project" value="TreeGrafter"/>
</dbReference>
<accession>A0A3M0G199</accession>
<evidence type="ECO:0000256" key="1">
    <source>
        <dbReference type="ARBA" id="ARBA00022723"/>
    </source>
</evidence>
<dbReference type="PANTHER" id="PTHR10587:SF133">
    <property type="entry name" value="CHITIN DEACETYLASE 1-RELATED"/>
    <property type="match status" value="1"/>
</dbReference>
<dbReference type="GO" id="GO:0046872">
    <property type="term" value="F:metal ion binding"/>
    <property type="evidence" value="ECO:0007669"/>
    <property type="project" value="UniProtKB-KW"/>
</dbReference>
<dbReference type="RefSeq" id="WP_121917459.1">
    <property type="nucleotide sequence ID" value="NZ_REFV01000008.1"/>
</dbReference>
<dbReference type="InterPro" id="IPR050248">
    <property type="entry name" value="Polysacc_deacetylase_ArnD"/>
</dbReference>
<name>A0A3M0G199_9FLAO</name>
<dbReference type="InterPro" id="IPR002509">
    <property type="entry name" value="NODB_dom"/>
</dbReference>
<dbReference type="OrthoDB" id="9812065at2"/>
<reference evidence="4 5" key="1">
    <citation type="submission" date="2018-10" db="EMBL/GenBank/DDBJ databases">
        <title>Dokdonia luteus sp. nov., isolated from sea water.</title>
        <authorList>
            <person name="Zhou L.Y."/>
            <person name="Du Z.J."/>
        </authorList>
    </citation>
    <scope>NUCLEOTIDE SEQUENCE [LARGE SCALE GENOMIC DNA]</scope>
    <source>
        <strain evidence="4 5">SH27</strain>
    </source>
</reference>
<organism evidence="4 5">
    <name type="scientific">Dokdonia sinensis</name>
    <dbReference type="NCBI Taxonomy" id="2479847"/>
    <lineage>
        <taxon>Bacteria</taxon>
        <taxon>Pseudomonadati</taxon>
        <taxon>Bacteroidota</taxon>
        <taxon>Flavobacteriia</taxon>
        <taxon>Flavobacteriales</taxon>
        <taxon>Flavobacteriaceae</taxon>
        <taxon>Dokdonia</taxon>
    </lineage>
</organism>
<sequence length="220" mass="25998">MNFFIPLPVRVPRFIKWWYPSWYIWDRKTNKKTVYLTFDDGPIPEVTEWVLDTLSRKRIPATFFCIGDNVRKHPTIFKRLIAEGHSIGNHTFNHLKGWQTEDKTYLKNTHLADLEMRKHVDITPSELATNLFRPPYGKIKRAQAKALKKLGYKIIMYRVVAYDWESTITPEQCLENVIKNTRDGDIIVFHDSVKASENMKYALPKVIDHFLEHGFTFEKL</sequence>
<dbReference type="Proteomes" id="UP000281985">
    <property type="component" value="Unassembled WGS sequence"/>
</dbReference>
<keyword evidence="5" id="KW-1185">Reference proteome</keyword>
<evidence type="ECO:0000313" key="4">
    <source>
        <dbReference type="EMBL" id="RMB58535.1"/>
    </source>
</evidence>
<dbReference type="AlphaFoldDB" id="A0A3M0G199"/>
<comment type="caution">
    <text evidence="4">The sequence shown here is derived from an EMBL/GenBank/DDBJ whole genome shotgun (WGS) entry which is preliminary data.</text>
</comment>
<dbReference type="PROSITE" id="PS51677">
    <property type="entry name" value="NODB"/>
    <property type="match status" value="1"/>
</dbReference>
<evidence type="ECO:0000256" key="2">
    <source>
        <dbReference type="ARBA" id="ARBA00022801"/>
    </source>
</evidence>
<dbReference type="GO" id="GO:0005975">
    <property type="term" value="P:carbohydrate metabolic process"/>
    <property type="evidence" value="ECO:0007669"/>
    <property type="project" value="InterPro"/>
</dbReference>
<evidence type="ECO:0000259" key="3">
    <source>
        <dbReference type="PROSITE" id="PS51677"/>
    </source>
</evidence>